<dbReference type="PANTHER" id="PTHR13947">
    <property type="entry name" value="GNAT FAMILY N-ACETYLTRANSFERASE"/>
    <property type="match status" value="1"/>
</dbReference>
<keyword evidence="1 3" id="KW-0808">Transferase</keyword>
<accession>A0A0M9BQF4</accession>
<dbReference type="InterPro" id="IPR000182">
    <property type="entry name" value="GNAT_dom"/>
</dbReference>
<dbReference type="PANTHER" id="PTHR13947:SF37">
    <property type="entry name" value="LD18367P"/>
    <property type="match status" value="1"/>
</dbReference>
<organism evidence="3 4">
    <name type="scientific">Paenibacillus xylanivorans</name>
    <dbReference type="NCBI Taxonomy" id="1705561"/>
    <lineage>
        <taxon>Bacteria</taxon>
        <taxon>Bacillati</taxon>
        <taxon>Bacillota</taxon>
        <taxon>Bacilli</taxon>
        <taxon>Bacillales</taxon>
        <taxon>Paenibacillaceae</taxon>
        <taxon>Paenibacillus</taxon>
    </lineage>
</organism>
<gene>
    <name evidence="3" type="ORF">AMS66_08600</name>
</gene>
<dbReference type="EMBL" id="LITU01000050">
    <property type="protein sequence ID" value="KOY16913.1"/>
    <property type="molecule type" value="Genomic_DNA"/>
</dbReference>
<dbReference type="AlphaFoldDB" id="A0A0M9BQF4"/>
<dbReference type="Pfam" id="PF00583">
    <property type="entry name" value="Acetyltransf_1"/>
    <property type="match status" value="1"/>
</dbReference>
<dbReference type="Proteomes" id="UP000037688">
    <property type="component" value="Unassembled WGS sequence"/>
</dbReference>
<feature type="domain" description="N-acetyltransferase" evidence="2">
    <location>
        <begin position="1"/>
        <end position="147"/>
    </location>
</feature>
<dbReference type="InterPro" id="IPR016181">
    <property type="entry name" value="Acyl_CoA_acyltransferase"/>
</dbReference>
<keyword evidence="4" id="KW-1185">Reference proteome</keyword>
<dbReference type="InterPro" id="IPR050769">
    <property type="entry name" value="NAT_camello-type"/>
</dbReference>
<evidence type="ECO:0000259" key="2">
    <source>
        <dbReference type="PROSITE" id="PS51186"/>
    </source>
</evidence>
<dbReference type="Gene3D" id="3.40.630.30">
    <property type="match status" value="1"/>
</dbReference>
<dbReference type="PATRIC" id="fig|1705561.3.peg.1556"/>
<evidence type="ECO:0000313" key="3">
    <source>
        <dbReference type="EMBL" id="KOY16913.1"/>
    </source>
</evidence>
<protein>
    <submittedName>
        <fullName evidence="3">Acetyltransferase</fullName>
    </submittedName>
</protein>
<dbReference type="PROSITE" id="PS51186">
    <property type="entry name" value="GNAT"/>
    <property type="match status" value="1"/>
</dbReference>
<sequence length="170" mass="19459">MYEEKVEIGVKLSFRILDWEEEKPYGLLLMADPSKAIVDEYLSRGVCFIAEYEGEMVGEFVLLKTRPETVEIVNIAVQEELQGQGVGKHMIKEAIEAARRLGGRTVEIGTGNSSFHQLKLYQRCGFRIIGVDRDFFVKHYEEEIIEDGIRCVDMIRLALDLETVAEENKK</sequence>
<reference evidence="3 4" key="1">
    <citation type="submission" date="2015-08" db="EMBL/GenBank/DDBJ databases">
        <title>Draft genome sequence of cellulolytic and xylanolytic Paenibacillus sp. A59, isolated from a decaying forest soil from Patagonia, Argentina.</title>
        <authorList>
            <person name="Ghio S."/>
            <person name="Caceres A.M."/>
            <person name="Talia P."/>
            <person name="Grasso D."/>
            <person name="Campos E."/>
        </authorList>
    </citation>
    <scope>NUCLEOTIDE SEQUENCE [LARGE SCALE GENOMIC DNA]</scope>
    <source>
        <strain evidence="3 4">A59</strain>
    </source>
</reference>
<evidence type="ECO:0000313" key="4">
    <source>
        <dbReference type="Proteomes" id="UP000037688"/>
    </source>
</evidence>
<comment type="caution">
    <text evidence="3">The sequence shown here is derived from an EMBL/GenBank/DDBJ whole genome shotgun (WGS) entry which is preliminary data.</text>
</comment>
<dbReference type="SUPFAM" id="SSF55729">
    <property type="entry name" value="Acyl-CoA N-acyltransferases (Nat)"/>
    <property type="match status" value="1"/>
</dbReference>
<dbReference type="CDD" id="cd04301">
    <property type="entry name" value="NAT_SF"/>
    <property type="match status" value="1"/>
</dbReference>
<dbReference type="GO" id="GO:0008080">
    <property type="term" value="F:N-acetyltransferase activity"/>
    <property type="evidence" value="ECO:0007669"/>
    <property type="project" value="InterPro"/>
</dbReference>
<name>A0A0M9BQF4_9BACL</name>
<proteinExistence type="predicted"/>
<evidence type="ECO:0000256" key="1">
    <source>
        <dbReference type="ARBA" id="ARBA00022679"/>
    </source>
</evidence>